<accession>A0A183CJZ9</accession>
<dbReference type="AlphaFoldDB" id="A0A183CJZ9"/>
<evidence type="ECO:0000256" key="1">
    <source>
        <dbReference type="SAM" id="MobiDB-lite"/>
    </source>
</evidence>
<feature type="compositionally biased region" description="Polar residues" evidence="1">
    <location>
        <begin position="7"/>
        <end position="18"/>
    </location>
</feature>
<feature type="compositionally biased region" description="Basic and acidic residues" evidence="1">
    <location>
        <begin position="178"/>
        <end position="189"/>
    </location>
</feature>
<feature type="compositionally biased region" description="Basic and acidic residues" evidence="1">
    <location>
        <begin position="206"/>
        <end position="230"/>
    </location>
</feature>
<evidence type="ECO:0000313" key="2">
    <source>
        <dbReference type="Proteomes" id="UP000050741"/>
    </source>
</evidence>
<sequence length="357" mass="39936">MEPPPQKSTFSSSGTTNKLKVESGKRKADTCSRCLTERAEEAVGHRACDKRCPLFAGGARTLKPERHVIIVSDDEEGAQSATGEEEKEDGEIREPEAPTEPAPEVFEIQLPAVILLESVGKTTRTRARNPPGGPPPSNRFGLATEIIRDTMEEDKTEDALIGIDPRGKQPEGMSVEESQPKEDELRVRTKEARDEAFKTFVATETSLDRAKEKKRALLDEARRQERETGEGRSVQNLRRNRNVVGQGEREEKGTIGRGKTTRERDVGSSANGHWPRRRQRVPPGGARNESASRWKCSPVATPLERFLAGMVLECRRHTEQVTELARRPTEQMEHLLFVYLEATKKVGPGRNDQKRQS</sequence>
<feature type="region of interest" description="Disordered" evidence="1">
    <location>
        <begin position="122"/>
        <end position="141"/>
    </location>
</feature>
<evidence type="ECO:0000313" key="3">
    <source>
        <dbReference type="WBParaSite" id="GPLIN_001320500"/>
    </source>
</evidence>
<feature type="region of interest" description="Disordered" evidence="1">
    <location>
        <begin position="70"/>
        <end position="106"/>
    </location>
</feature>
<name>A0A183CJZ9_GLOPA</name>
<keyword evidence="2" id="KW-1185">Reference proteome</keyword>
<proteinExistence type="predicted"/>
<dbReference type="WBParaSite" id="GPLIN_001320500">
    <property type="protein sequence ID" value="GPLIN_001320500"/>
    <property type="gene ID" value="GPLIN_001320500"/>
</dbReference>
<feature type="compositionally biased region" description="Basic and acidic residues" evidence="1">
    <location>
        <begin position="19"/>
        <end position="31"/>
    </location>
</feature>
<feature type="compositionally biased region" description="Acidic residues" evidence="1">
    <location>
        <begin position="72"/>
        <end position="89"/>
    </location>
</feature>
<protein>
    <submittedName>
        <fullName evidence="3">Reverse transcriptase domain-containing protein</fullName>
    </submittedName>
</protein>
<feature type="region of interest" description="Disordered" evidence="1">
    <location>
        <begin position="205"/>
        <end position="293"/>
    </location>
</feature>
<feature type="region of interest" description="Disordered" evidence="1">
    <location>
        <begin position="151"/>
        <end position="189"/>
    </location>
</feature>
<organism evidence="2 3">
    <name type="scientific">Globodera pallida</name>
    <name type="common">Potato cyst nematode worm</name>
    <name type="synonym">Heterodera pallida</name>
    <dbReference type="NCBI Taxonomy" id="36090"/>
    <lineage>
        <taxon>Eukaryota</taxon>
        <taxon>Metazoa</taxon>
        <taxon>Ecdysozoa</taxon>
        <taxon>Nematoda</taxon>
        <taxon>Chromadorea</taxon>
        <taxon>Rhabditida</taxon>
        <taxon>Tylenchina</taxon>
        <taxon>Tylenchomorpha</taxon>
        <taxon>Tylenchoidea</taxon>
        <taxon>Heteroderidae</taxon>
        <taxon>Heteroderinae</taxon>
        <taxon>Globodera</taxon>
    </lineage>
</organism>
<dbReference type="Proteomes" id="UP000050741">
    <property type="component" value="Unassembled WGS sequence"/>
</dbReference>
<feature type="region of interest" description="Disordered" evidence="1">
    <location>
        <begin position="1"/>
        <end position="31"/>
    </location>
</feature>
<feature type="compositionally biased region" description="Basic and acidic residues" evidence="1">
    <location>
        <begin position="247"/>
        <end position="266"/>
    </location>
</feature>
<reference evidence="3" key="2">
    <citation type="submission" date="2016-06" db="UniProtKB">
        <authorList>
            <consortium name="WormBaseParasite"/>
        </authorList>
    </citation>
    <scope>IDENTIFICATION</scope>
</reference>
<reference evidence="2" key="1">
    <citation type="submission" date="2014-05" db="EMBL/GenBank/DDBJ databases">
        <title>The genome and life-stage specific transcriptomes of Globodera pallida elucidate key aspects of plant parasitism by a cyst nematode.</title>
        <authorList>
            <person name="Cotton J.A."/>
            <person name="Lilley C.J."/>
            <person name="Jones L.M."/>
            <person name="Kikuchi T."/>
            <person name="Reid A.J."/>
            <person name="Thorpe P."/>
            <person name="Tsai I.J."/>
            <person name="Beasley H."/>
            <person name="Blok V."/>
            <person name="Cock P.J.A."/>
            <person name="Van den Akker S.E."/>
            <person name="Holroyd N."/>
            <person name="Hunt M."/>
            <person name="Mantelin S."/>
            <person name="Naghra H."/>
            <person name="Pain A."/>
            <person name="Palomares-Rius J.E."/>
            <person name="Zarowiecki M."/>
            <person name="Berriman M."/>
            <person name="Jones J.T."/>
            <person name="Urwin P.E."/>
        </authorList>
    </citation>
    <scope>NUCLEOTIDE SEQUENCE [LARGE SCALE GENOMIC DNA]</scope>
    <source>
        <strain evidence="2">Lindley</strain>
    </source>
</reference>